<evidence type="ECO:0000256" key="5">
    <source>
        <dbReference type="ARBA" id="ARBA00023054"/>
    </source>
</evidence>
<dbReference type="PANTHER" id="PTHR10663">
    <property type="entry name" value="GUANYL-NUCLEOTIDE EXCHANGE FACTOR"/>
    <property type="match status" value="1"/>
</dbReference>
<evidence type="ECO:0000256" key="2">
    <source>
        <dbReference type="ARBA" id="ARBA00006248"/>
    </source>
</evidence>
<dbReference type="GO" id="GO:0005085">
    <property type="term" value="F:guanyl-nucleotide exchange factor activity"/>
    <property type="evidence" value="ECO:0007669"/>
    <property type="project" value="InterPro"/>
</dbReference>
<feature type="compositionally biased region" description="Pro residues" evidence="6">
    <location>
        <begin position="860"/>
        <end position="898"/>
    </location>
</feature>
<keyword evidence="9" id="KW-1185">Reference proteome</keyword>
<evidence type="ECO:0000256" key="1">
    <source>
        <dbReference type="ARBA" id="ARBA00004496"/>
    </source>
</evidence>
<feature type="compositionally biased region" description="Low complexity" evidence="6">
    <location>
        <begin position="349"/>
        <end position="365"/>
    </location>
</feature>
<comment type="caution">
    <text evidence="8">The sequence shown here is derived from an EMBL/GenBank/DDBJ whole genome shotgun (WGS) entry which is preliminary data.</text>
</comment>
<keyword evidence="4" id="KW-0597">Phosphoprotein</keyword>
<feature type="region of interest" description="Disordered" evidence="6">
    <location>
        <begin position="274"/>
        <end position="308"/>
    </location>
</feature>
<dbReference type="Proteomes" id="UP001152836">
    <property type="component" value="Unassembled WGS sequence"/>
</dbReference>
<dbReference type="InterPro" id="IPR035999">
    <property type="entry name" value="Sec7_dom_sf"/>
</dbReference>
<dbReference type="SMART" id="SM00222">
    <property type="entry name" value="Sec7"/>
    <property type="match status" value="1"/>
</dbReference>
<gene>
    <name evidence="8" type="primary">Iqsec3</name>
    <name evidence="8" type="ORF">PHOROB_LOCUS14928</name>
</gene>
<evidence type="ECO:0000256" key="6">
    <source>
        <dbReference type="SAM" id="MobiDB-lite"/>
    </source>
</evidence>
<dbReference type="GO" id="GO:0032012">
    <property type="term" value="P:regulation of ARF protein signal transduction"/>
    <property type="evidence" value="ECO:0007669"/>
    <property type="project" value="InterPro"/>
</dbReference>
<evidence type="ECO:0000313" key="9">
    <source>
        <dbReference type="Proteomes" id="UP001152836"/>
    </source>
</evidence>
<protein>
    <submittedName>
        <fullName evidence="8">Iqsec3 protein</fullName>
    </submittedName>
</protein>
<dbReference type="CDD" id="cd13318">
    <property type="entry name" value="PH_IQSEC"/>
    <property type="match status" value="1"/>
</dbReference>
<feature type="compositionally biased region" description="Pro residues" evidence="6">
    <location>
        <begin position="958"/>
        <end position="968"/>
    </location>
</feature>
<dbReference type="InterPro" id="IPR011993">
    <property type="entry name" value="PH-like_dom_sf"/>
</dbReference>
<dbReference type="Pfam" id="PF01369">
    <property type="entry name" value="Sec7"/>
    <property type="match status" value="2"/>
</dbReference>
<feature type="compositionally biased region" description="Gly residues" evidence="6">
    <location>
        <begin position="294"/>
        <end position="304"/>
    </location>
</feature>
<keyword evidence="5" id="KW-0175">Coiled coil</keyword>
<organism evidence="8 9">
    <name type="scientific">Phodopus roborovskii</name>
    <name type="common">Roborovski's desert hamster</name>
    <name type="synonym">Cricetulus roborovskii</name>
    <dbReference type="NCBI Taxonomy" id="109678"/>
    <lineage>
        <taxon>Eukaryota</taxon>
        <taxon>Metazoa</taxon>
        <taxon>Chordata</taxon>
        <taxon>Craniata</taxon>
        <taxon>Vertebrata</taxon>
        <taxon>Euteleostomi</taxon>
        <taxon>Mammalia</taxon>
        <taxon>Eutheria</taxon>
        <taxon>Euarchontoglires</taxon>
        <taxon>Glires</taxon>
        <taxon>Rodentia</taxon>
        <taxon>Myomorpha</taxon>
        <taxon>Muroidea</taxon>
        <taxon>Cricetidae</taxon>
        <taxon>Cricetinae</taxon>
        <taxon>Phodopus</taxon>
    </lineage>
</organism>
<dbReference type="SUPFAM" id="SSF48425">
    <property type="entry name" value="Sec7 domain"/>
    <property type="match status" value="1"/>
</dbReference>
<evidence type="ECO:0000256" key="3">
    <source>
        <dbReference type="ARBA" id="ARBA00022490"/>
    </source>
</evidence>
<reference evidence="8" key="1">
    <citation type="submission" date="2022-06" db="EMBL/GenBank/DDBJ databases">
        <authorList>
            <person name="Andreotti S."/>
            <person name="Wyler E."/>
        </authorList>
    </citation>
    <scope>NUCLEOTIDE SEQUENCE</scope>
</reference>
<accession>A0AAV0A2B8</accession>
<dbReference type="GO" id="GO:0005737">
    <property type="term" value="C:cytoplasm"/>
    <property type="evidence" value="ECO:0007669"/>
    <property type="project" value="UniProtKB-SubCell"/>
</dbReference>
<dbReference type="FunFam" id="2.30.29.30:FF:000096">
    <property type="entry name" value="IQ motif and SEC7 domain-containing protein 3"/>
    <property type="match status" value="1"/>
</dbReference>
<feature type="region of interest" description="Disordered" evidence="6">
    <location>
        <begin position="1"/>
        <end position="108"/>
    </location>
</feature>
<dbReference type="GO" id="GO:0030036">
    <property type="term" value="P:actin cytoskeleton organization"/>
    <property type="evidence" value="ECO:0007669"/>
    <property type="project" value="TreeGrafter"/>
</dbReference>
<feature type="region of interest" description="Disordered" evidence="6">
    <location>
        <begin position="793"/>
        <end position="900"/>
    </location>
</feature>
<comment type="subcellular location">
    <subcellularLocation>
        <location evidence="1">Cytoplasm</location>
    </subcellularLocation>
</comment>
<feature type="compositionally biased region" description="Low complexity" evidence="6">
    <location>
        <begin position="933"/>
        <end position="942"/>
    </location>
</feature>
<dbReference type="Gene3D" id="2.30.29.30">
    <property type="entry name" value="Pleckstrin-homology domain (PH domain)/Phosphotyrosine-binding domain (PTB)"/>
    <property type="match status" value="1"/>
</dbReference>
<sequence length="993" mass="107187">MTEPERAPRYPALSSMPPILRVQQPSHTASSARPSAQAQKPMSSRLLPDGSCAQAGGGMEDSVVAAGRPSVHAPKAQAQELQQEEERPGAGGSPRAGPLRAASPGQQQPALATALCSHTPAASEYELSLDLKNKQIEMLEHKYGGHLVSRRAACTIQTAFRQYQLSKNFEKIRNSLLESRFPRRISLRKVRAPTAESLVAEKALLEGCGLLGLPLGRSPSLPPTFAGSLTELEDSFTEQVQSLAKSIDDALNTWSLKTMCSLQESGAYQLHQALHPGAGQPGLEAEVGEPESGPGSGDETGGLPQGHSSTLMMAFRDVTVQIANQNISVSSSTALSVANCLGAQTTQATAEPAAGQTEQGEAAAPDISEAPASEQAEPPGENSGTAESSAQGAPEPVVAEAVVEEAVAMEAEEEEEEAGQAGKGAEAGGDNSEQLSSSSTSTKSAKSGSEVSAAASKEALQAVILSLPRYHCENPASCRSPTLSTDTLRKRLYRIGLNLFNINPDKGIQFLISRGFIPDTPIGVAHFLLQRKGLSRQMIGEFLGNSKKQFNRDVLDQRYCMCNPEVVQQFHNPDTIFILAFAIILLNTDMYSPNIKPDRKMMLEDFIRNLRGVDDGADIPRELVVGIYERIQQKELKSNEDHVTYVTKVEKSIVGMKTVLSMPHRRLVCCSRLFEVTDVNKLQKQAAHQREVFLFNDLLVILKLCPKKKSSFTYTFCKAVGLLGMRFHLFENEYYSHGITLATPVAGSEKKQVLHFCALGSDEMQKFVEDLKESIAEVTELEQIRIEWELEKQQGTKAPSVRSAGAQGDPQSKQGSPTAKREAMASEKAAERESSGEVSIHNRLQTSQHSPRLGVERGEPPPPPPTSPPPLLPDPQPSPLREQPPPLPPPQLPPPTPPGTLVQCQQIVKVIVLDKPCLARMEPLLSQALSCYASSSSDSCGSTPLRGPGSPVKVIHQPPLPPPPPPYNHPHQFCPPGSLLLRRRYSSGSRSLV</sequence>
<dbReference type="InterPro" id="IPR023394">
    <property type="entry name" value="Sec7_C_sf"/>
</dbReference>
<dbReference type="PROSITE" id="PS50190">
    <property type="entry name" value="SEC7"/>
    <property type="match status" value="1"/>
</dbReference>
<dbReference type="AlphaFoldDB" id="A0AAV0A2B8"/>
<evidence type="ECO:0000313" key="8">
    <source>
        <dbReference type="EMBL" id="CAH7186704.1"/>
    </source>
</evidence>
<dbReference type="Gene3D" id="1.10.1000.11">
    <property type="entry name" value="Arf Nucleotide-binding Site Opener,domain 2"/>
    <property type="match status" value="1"/>
</dbReference>
<feature type="compositionally biased region" description="Basic and acidic residues" evidence="6">
    <location>
        <begin position="819"/>
        <end position="835"/>
    </location>
</feature>
<evidence type="ECO:0000256" key="4">
    <source>
        <dbReference type="ARBA" id="ARBA00022553"/>
    </source>
</evidence>
<dbReference type="InterPro" id="IPR000904">
    <property type="entry name" value="Sec7_dom"/>
</dbReference>
<feature type="region of interest" description="Disordered" evidence="6">
    <location>
        <begin position="349"/>
        <end position="396"/>
    </location>
</feature>
<dbReference type="PROSITE" id="PS50096">
    <property type="entry name" value="IQ"/>
    <property type="match status" value="1"/>
</dbReference>
<proteinExistence type="inferred from homology"/>
<comment type="similarity">
    <text evidence="2">Belongs to the BRAG family.</text>
</comment>
<feature type="region of interest" description="Disordered" evidence="6">
    <location>
        <begin position="933"/>
        <end position="975"/>
    </location>
</feature>
<keyword evidence="3" id="KW-0963">Cytoplasm</keyword>
<evidence type="ECO:0000259" key="7">
    <source>
        <dbReference type="PROSITE" id="PS50190"/>
    </source>
</evidence>
<name>A0AAV0A2B8_PHORO</name>
<dbReference type="CDD" id="cd00171">
    <property type="entry name" value="Sec7"/>
    <property type="match status" value="1"/>
</dbReference>
<feature type="region of interest" description="Disordered" evidence="6">
    <location>
        <begin position="408"/>
        <end position="449"/>
    </location>
</feature>
<feature type="domain" description="SEC7" evidence="7">
    <location>
        <begin position="482"/>
        <end position="634"/>
    </location>
</feature>
<feature type="compositionally biased region" description="Polar residues" evidence="6">
    <location>
        <begin position="23"/>
        <end position="42"/>
    </location>
</feature>
<feature type="compositionally biased region" description="Low complexity" evidence="6">
    <location>
        <begin position="436"/>
        <end position="449"/>
    </location>
</feature>
<dbReference type="EMBL" id="CALSGD010001562">
    <property type="protein sequence ID" value="CAH7186704.1"/>
    <property type="molecule type" value="Genomic_DNA"/>
</dbReference>
<dbReference type="PANTHER" id="PTHR10663:SF318">
    <property type="entry name" value="IQ MOTIF AND SEC7 DOMAIN-CONTAINING PROTEIN 3"/>
    <property type="match status" value="1"/>
</dbReference>
<dbReference type="InterPro" id="IPR033742">
    <property type="entry name" value="IQSEC_PH"/>
</dbReference>
<dbReference type="Pfam" id="PF16453">
    <property type="entry name" value="IQ_SEC7_PH"/>
    <property type="match status" value="1"/>
</dbReference>
<dbReference type="SUPFAM" id="SSF50729">
    <property type="entry name" value="PH domain-like"/>
    <property type="match status" value="1"/>
</dbReference>